<keyword evidence="1" id="KW-0812">Transmembrane</keyword>
<reference evidence="2 3" key="1">
    <citation type="journal article" date="2016" name="Nat. Commun.">
        <title>Thousands of microbial genomes shed light on interconnected biogeochemical processes in an aquifer system.</title>
        <authorList>
            <person name="Anantharaman K."/>
            <person name="Brown C.T."/>
            <person name="Hug L.A."/>
            <person name="Sharon I."/>
            <person name="Castelle C.J."/>
            <person name="Probst A.J."/>
            <person name="Thomas B.C."/>
            <person name="Singh A."/>
            <person name="Wilkins M.J."/>
            <person name="Karaoz U."/>
            <person name="Brodie E.L."/>
            <person name="Williams K.H."/>
            <person name="Hubbard S.S."/>
            <person name="Banfield J.F."/>
        </authorList>
    </citation>
    <scope>NUCLEOTIDE SEQUENCE [LARGE SCALE GENOMIC DNA]</scope>
</reference>
<sequence>MIAVVIGFCGGAFIGLVFGVEGSVGVWGLLIVMSVIALMWSLVSSSSYVVMWGRVEGSGIVGGVCFASTLLGGVLAHAAASLA</sequence>
<protein>
    <submittedName>
        <fullName evidence="2">Uncharacterized protein</fullName>
    </submittedName>
</protein>
<name>A0A1F6BMN2_9BACT</name>
<keyword evidence="1" id="KW-0472">Membrane</keyword>
<gene>
    <name evidence="2" type="ORF">A2110_01820</name>
</gene>
<keyword evidence="1" id="KW-1133">Transmembrane helix</keyword>
<accession>A0A1F6BMN2</accession>
<dbReference type="STRING" id="1798468.A2110_01820"/>
<evidence type="ECO:0000313" key="3">
    <source>
        <dbReference type="Proteomes" id="UP000176273"/>
    </source>
</evidence>
<feature type="transmembrane region" description="Helical" evidence="1">
    <location>
        <begin position="59"/>
        <end position="80"/>
    </location>
</feature>
<evidence type="ECO:0000313" key="2">
    <source>
        <dbReference type="EMBL" id="OGG37807.1"/>
    </source>
</evidence>
<dbReference type="Proteomes" id="UP000176273">
    <property type="component" value="Unassembled WGS sequence"/>
</dbReference>
<proteinExistence type="predicted"/>
<comment type="caution">
    <text evidence="2">The sequence shown here is derived from an EMBL/GenBank/DDBJ whole genome shotgun (WGS) entry which is preliminary data.</text>
</comment>
<dbReference type="EMBL" id="MFKH01000001">
    <property type="protein sequence ID" value="OGG37807.1"/>
    <property type="molecule type" value="Genomic_DNA"/>
</dbReference>
<feature type="transmembrane region" description="Helical" evidence="1">
    <location>
        <begin position="29"/>
        <end position="52"/>
    </location>
</feature>
<dbReference type="AlphaFoldDB" id="A0A1F6BMN2"/>
<evidence type="ECO:0000256" key="1">
    <source>
        <dbReference type="SAM" id="Phobius"/>
    </source>
</evidence>
<organism evidence="2 3">
    <name type="scientific">Candidatus Jorgensenbacteria bacterium GWA1_54_12</name>
    <dbReference type="NCBI Taxonomy" id="1798468"/>
    <lineage>
        <taxon>Bacteria</taxon>
        <taxon>Candidatus Joergenseniibacteriota</taxon>
    </lineage>
</organism>